<reference evidence="1" key="2">
    <citation type="submission" date="2015-06" db="UniProtKB">
        <authorList>
            <consortium name="EnsemblPlants"/>
        </authorList>
    </citation>
    <scope>IDENTIFICATION</scope>
    <source>
        <strain evidence="1">DM1-3 516 R44</strain>
    </source>
</reference>
<sequence>MYWQPGIVVRNSSISSSLLPYKKRYSVLYPDAPIHPSRDVDPGVMPVSGNEEPGVVARQSSISSSLLPYKKRYCLLYPHETIHPSRNVEDLVKPALAEKLAVKKEVVSKQGDSRHIELPLGPKKVVILDGGMKKNLMASD</sequence>
<protein>
    <submittedName>
        <fullName evidence="1">Uncharacterized protein</fullName>
    </submittedName>
</protein>
<organism evidence="1 2">
    <name type="scientific">Solanum tuberosum</name>
    <name type="common">Potato</name>
    <dbReference type="NCBI Taxonomy" id="4113"/>
    <lineage>
        <taxon>Eukaryota</taxon>
        <taxon>Viridiplantae</taxon>
        <taxon>Streptophyta</taxon>
        <taxon>Embryophyta</taxon>
        <taxon>Tracheophyta</taxon>
        <taxon>Spermatophyta</taxon>
        <taxon>Magnoliopsida</taxon>
        <taxon>eudicotyledons</taxon>
        <taxon>Gunneridae</taxon>
        <taxon>Pentapetalae</taxon>
        <taxon>asterids</taxon>
        <taxon>lamiids</taxon>
        <taxon>Solanales</taxon>
        <taxon>Solanaceae</taxon>
        <taxon>Solanoideae</taxon>
        <taxon>Solaneae</taxon>
        <taxon>Solanum</taxon>
    </lineage>
</organism>
<dbReference type="Proteomes" id="UP000011115">
    <property type="component" value="Unassembled WGS sequence"/>
</dbReference>
<dbReference type="HOGENOM" id="CLU_1838679_0_0_1"/>
<dbReference type="EnsemblPlants" id="PGSC0003DMT400029910">
    <property type="protein sequence ID" value="PGSC0003DMT400029910"/>
    <property type="gene ID" value="PGSC0003DMG400011489"/>
</dbReference>
<dbReference type="PaxDb" id="4113-PGSC0003DMT400029910"/>
<reference evidence="2" key="1">
    <citation type="journal article" date="2011" name="Nature">
        <title>Genome sequence and analysis of the tuber crop potato.</title>
        <authorList>
            <consortium name="The Potato Genome Sequencing Consortium"/>
        </authorList>
    </citation>
    <scope>NUCLEOTIDE SEQUENCE [LARGE SCALE GENOMIC DNA]</scope>
    <source>
        <strain evidence="2">cv. DM1-3 516 R44</strain>
    </source>
</reference>
<evidence type="ECO:0000313" key="2">
    <source>
        <dbReference type="Proteomes" id="UP000011115"/>
    </source>
</evidence>
<dbReference type="InParanoid" id="M1ATI7"/>
<keyword evidence="2" id="KW-1185">Reference proteome</keyword>
<dbReference type="AlphaFoldDB" id="M1ATI7"/>
<evidence type="ECO:0000313" key="1">
    <source>
        <dbReference type="EnsemblPlants" id="PGSC0003DMT400029910"/>
    </source>
</evidence>
<proteinExistence type="predicted"/>
<dbReference type="Gramene" id="PGSC0003DMT400029910">
    <property type="protein sequence ID" value="PGSC0003DMT400029910"/>
    <property type="gene ID" value="PGSC0003DMG400011489"/>
</dbReference>
<accession>M1ATI7</accession>
<name>M1ATI7_SOLTU</name>